<accession>A0A199WA93</accession>
<protein>
    <submittedName>
        <fullName evidence="1">Uncharacterized protein</fullName>
    </submittedName>
</protein>
<gene>
    <name evidence="1" type="ORF">ACMD2_09952</name>
</gene>
<evidence type="ECO:0000313" key="1">
    <source>
        <dbReference type="EMBL" id="OAY85815.1"/>
    </source>
</evidence>
<evidence type="ECO:0000313" key="2">
    <source>
        <dbReference type="Proteomes" id="UP000092600"/>
    </source>
</evidence>
<name>A0A199WA93_ANACO</name>
<proteinExistence type="predicted"/>
<comment type="caution">
    <text evidence="1">The sequence shown here is derived from an EMBL/GenBank/DDBJ whole genome shotgun (WGS) entry which is preliminary data.</text>
</comment>
<organism evidence="1 2">
    <name type="scientific">Ananas comosus</name>
    <name type="common">Pineapple</name>
    <name type="synonym">Ananas ananas</name>
    <dbReference type="NCBI Taxonomy" id="4615"/>
    <lineage>
        <taxon>Eukaryota</taxon>
        <taxon>Viridiplantae</taxon>
        <taxon>Streptophyta</taxon>
        <taxon>Embryophyta</taxon>
        <taxon>Tracheophyta</taxon>
        <taxon>Spermatophyta</taxon>
        <taxon>Magnoliopsida</taxon>
        <taxon>Liliopsida</taxon>
        <taxon>Poales</taxon>
        <taxon>Bromeliaceae</taxon>
        <taxon>Bromelioideae</taxon>
        <taxon>Ananas</taxon>
    </lineage>
</organism>
<dbReference type="EMBL" id="LSRQ01000044">
    <property type="protein sequence ID" value="OAY85815.1"/>
    <property type="molecule type" value="Genomic_DNA"/>
</dbReference>
<dbReference type="AlphaFoldDB" id="A0A199WA93"/>
<dbReference type="Proteomes" id="UP000092600">
    <property type="component" value="Unassembled WGS sequence"/>
</dbReference>
<sequence length="39" mass="4330">MLRPLASSSGRRKPLHHLSFSPFWPTPSSHCGLRTLVAT</sequence>
<reference evidence="1 2" key="1">
    <citation type="journal article" date="2016" name="DNA Res.">
        <title>The draft genome of MD-2 pineapple using hybrid error correction of long reads.</title>
        <authorList>
            <person name="Redwan R.M."/>
            <person name="Saidin A."/>
            <person name="Kumar S.V."/>
        </authorList>
    </citation>
    <scope>NUCLEOTIDE SEQUENCE [LARGE SCALE GENOMIC DNA]</scope>
    <source>
        <strain evidence="2">cv. MD2</strain>
        <tissue evidence="1">Leaf</tissue>
    </source>
</reference>